<evidence type="ECO:0000313" key="1">
    <source>
        <dbReference type="EMBL" id="MFC3476124.1"/>
    </source>
</evidence>
<organism evidence="1 2">
    <name type="scientific">Halobacterium litoreum</name>
    <dbReference type="NCBI Taxonomy" id="2039234"/>
    <lineage>
        <taxon>Archaea</taxon>
        <taxon>Methanobacteriati</taxon>
        <taxon>Methanobacteriota</taxon>
        <taxon>Stenosarchaea group</taxon>
        <taxon>Halobacteria</taxon>
        <taxon>Halobacteriales</taxon>
        <taxon>Halobacteriaceae</taxon>
        <taxon>Halobacterium</taxon>
    </lineage>
</organism>
<proteinExistence type="predicted"/>
<keyword evidence="2" id="KW-1185">Reference proteome</keyword>
<sequence length="126" mass="14271">MSLEARIRDALGDGVRTVGLAWFAESEYEIRYMREDIGQQYSKADMERIYQDLGIGGFAKQIQDELYEPLGDFRVTVQVFDHGLNVVRWNEAGSQALFLGLDRDRDLILDAIDATEDVFPLPDPAA</sequence>
<name>A0ABD5NB34_9EURY</name>
<gene>
    <name evidence="1" type="ORF">ACFOKC_00145</name>
</gene>
<dbReference type="AlphaFoldDB" id="A0ABD5NB34"/>
<dbReference type="EMBL" id="JBHRWN010000002">
    <property type="protein sequence ID" value="MFC3476124.1"/>
    <property type="molecule type" value="Genomic_DNA"/>
</dbReference>
<reference evidence="1 2" key="1">
    <citation type="journal article" date="2019" name="Int. J. Syst. Evol. Microbiol.">
        <title>The Global Catalogue of Microorganisms (GCM) 10K type strain sequencing project: providing services to taxonomists for standard genome sequencing and annotation.</title>
        <authorList>
            <consortium name="The Broad Institute Genomics Platform"/>
            <consortium name="The Broad Institute Genome Sequencing Center for Infectious Disease"/>
            <person name="Wu L."/>
            <person name="Ma J."/>
        </authorList>
    </citation>
    <scope>NUCLEOTIDE SEQUENCE [LARGE SCALE GENOMIC DNA]</scope>
    <source>
        <strain evidence="1 2">CGMCC 1.12562</strain>
    </source>
</reference>
<protein>
    <submittedName>
        <fullName evidence="1">Uncharacterized protein</fullName>
    </submittedName>
</protein>
<dbReference type="Proteomes" id="UP001595660">
    <property type="component" value="Unassembled WGS sequence"/>
</dbReference>
<evidence type="ECO:0000313" key="2">
    <source>
        <dbReference type="Proteomes" id="UP001595660"/>
    </source>
</evidence>
<dbReference type="RefSeq" id="WP_232569335.1">
    <property type="nucleotide sequence ID" value="NZ_CP089466.1"/>
</dbReference>
<dbReference type="InterPro" id="IPR055944">
    <property type="entry name" value="DUF7522"/>
</dbReference>
<comment type="caution">
    <text evidence="1">The sequence shown here is derived from an EMBL/GenBank/DDBJ whole genome shotgun (WGS) entry which is preliminary data.</text>
</comment>
<dbReference type="GeneID" id="69117967"/>
<accession>A0ABD5NB34</accession>
<dbReference type="Pfam" id="PF24366">
    <property type="entry name" value="DUF7522"/>
    <property type="match status" value="1"/>
</dbReference>